<proteinExistence type="predicted"/>
<reference evidence="1" key="2">
    <citation type="journal article" date="2023" name="IMA Fungus">
        <title>Comparative genomic study of the Penicillium genus elucidates a diverse pangenome and 15 lateral gene transfer events.</title>
        <authorList>
            <person name="Petersen C."/>
            <person name="Sorensen T."/>
            <person name="Nielsen M.R."/>
            <person name="Sondergaard T.E."/>
            <person name="Sorensen J.L."/>
            <person name="Fitzpatrick D.A."/>
            <person name="Frisvad J.C."/>
            <person name="Nielsen K.L."/>
        </authorList>
    </citation>
    <scope>NUCLEOTIDE SEQUENCE</scope>
    <source>
        <strain evidence="1">IBT 29495</strain>
    </source>
</reference>
<dbReference type="SUPFAM" id="SSF56112">
    <property type="entry name" value="Protein kinase-like (PK-like)"/>
    <property type="match status" value="1"/>
</dbReference>
<gene>
    <name evidence="1" type="ORF">N7463_002009</name>
</gene>
<organism evidence="1 2">
    <name type="scientific">Penicillium fimorum</name>
    <dbReference type="NCBI Taxonomy" id="1882269"/>
    <lineage>
        <taxon>Eukaryota</taxon>
        <taxon>Fungi</taxon>
        <taxon>Dikarya</taxon>
        <taxon>Ascomycota</taxon>
        <taxon>Pezizomycotina</taxon>
        <taxon>Eurotiomycetes</taxon>
        <taxon>Eurotiomycetidae</taxon>
        <taxon>Eurotiales</taxon>
        <taxon>Aspergillaceae</taxon>
        <taxon>Penicillium</taxon>
    </lineage>
</organism>
<keyword evidence="2" id="KW-1185">Reference proteome</keyword>
<dbReference type="OrthoDB" id="2687876at2759"/>
<dbReference type="Gene3D" id="1.10.510.10">
    <property type="entry name" value="Transferase(Phosphotransferase) domain 1"/>
    <property type="match status" value="1"/>
</dbReference>
<comment type="caution">
    <text evidence="1">The sequence shown here is derived from an EMBL/GenBank/DDBJ whole genome shotgun (WGS) entry which is preliminary data.</text>
</comment>
<dbReference type="Proteomes" id="UP001149954">
    <property type="component" value="Unassembled WGS sequence"/>
</dbReference>
<dbReference type="EMBL" id="JAPWDS010000002">
    <property type="protein sequence ID" value="KAJ5512457.1"/>
    <property type="molecule type" value="Genomic_DNA"/>
</dbReference>
<dbReference type="InterPro" id="IPR011009">
    <property type="entry name" value="Kinase-like_dom_sf"/>
</dbReference>
<dbReference type="AlphaFoldDB" id="A0A9W9XYC4"/>
<evidence type="ECO:0000313" key="1">
    <source>
        <dbReference type="EMBL" id="KAJ5512457.1"/>
    </source>
</evidence>
<sequence length="127" mass="14146">MDYMEAETAAYQPIEGYDIGPQFLCHLTEYGCVIGFLVEQIANARFAGPQDLDICQKILTRLHDSGIKHNDVNRLSFLIRNSKARLIDFDTACKCDDSNPLAEELRSLQEALESSSNRVGGDGPYSD</sequence>
<evidence type="ECO:0000313" key="2">
    <source>
        <dbReference type="Proteomes" id="UP001149954"/>
    </source>
</evidence>
<reference evidence="1" key="1">
    <citation type="submission" date="2022-12" db="EMBL/GenBank/DDBJ databases">
        <authorList>
            <person name="Petersen C."/>
        </authorList>
    </citation>
    <scope>NUCLEOTIDE SEQUENCE</scope>
    <source>
        <strain evidence="1">IBT 29495</strain>
    </source>
</reference>
<evidence type="ECO:0008006" key="3">
    <source>
        <dbReference type="Google" id="ProtNLM"/>
    </source>
</evidence>
<name>A0A9W9XYC4_9EURO</name>
<protein>
    <recommendedName>
        <fullName evidence="3">Protein kinase domain-containing protein</fullName>
    </recommendedName>
</protein>
<accession>A0A9W9XYC4</accession>